<evidence type="ECO:0000313" key="1">
    <source>
        <dbReference type="EMBL" id="KKN56956.1"/>
    </source>
</evidence>
<protein>
    <submittedName>
        <fullName evidence="1">Uncharacterized protein</fullName>
    </submittedName>
</protein>
<comment type="caution">
    <text evidence="1">The sequence shown here is derived from an EMBL/GenBank/DDBJ whole genome shotgun (WGS) entry which is preliminary data.</text>
</comment>
<gene>
    <name evidence="1" type="ORF">LCGC14_0566780</name>
</gene>
<sequence>MTDWVNKNLKPGTPQWEEAKRWFRHHASKCFTGGIMAQFAFEELKAMHTQEKEAKK</sequence>
<dbReference type="EMBL" id="LAZR01000825">
    <property type="protein sequence ID" value="KKN56956.1"/>
    <property type="molecule type" value="Genomic_DNA"/>
</dbReference>
<reference evidence="1" key="1">
    <citation type="journal article" date="2015" name="Nature">
        <title>Complex archaea that bridge the gap between prokaryotes and eukaryotes.</title>
        <authorList>
            <person name="Spang A."/>
            <person name="Saw J.H."/>
            <person name="Jorgensen S.L."/>
            <person name="Zaremba-Niedzwiedzka K."/>
            <person name="Martijn J."/>
            <person name="Lind A.E."/>
            <person name="van Eijk R."/>
            <person name="Schleper C."/>
            <person name="Guy L."/>
            <person name="Ettema T.J."/>
        </authorList>
    </citation>
    <scope>NUCLEOTIDE SEQUENCE</scope>
</reference>
<proteinExistence type="predicted"/>
<accession>A0A0F9U6N0</accession>
<organism evidence="1">
    <name type="scientific">marine sediment metagenome</name>
    <dbReference type="NCBI Taxonomy" id="412755"/>
    <lineage>
        <taxon>unclassified sequences</taxon>
        <taxon>metagenomes</taxon>
        <taxon>ecological metagenomes</taxon>
    </lineage>
</organism>
<dbReference type="AlphaFoldDB" id="A0A0F9U6N0"/>
<name>A0A0F9U6N0_9ZZZZ</name>